<proteinExistence type="predicted"/>
<comment type="caution">
    <text evidence="1">The sequence shown here is derived from an EMBL/GenBank/DDBJ whole genome shotgun (WGS) entry which is preliminary data.</text>
</comment>
<evidence type="ECO:0000313" key="2">
    <source>
        <dbReference type="Proteomes" id="UP001194468"/>
    </source>
</evidence>
<dbReference type="AlphaFoldDB" id="A0AAD4C168"/>
<evidence type="ECO:0000313" key="1">
    <source>
        <dbReference type="EMBL" id="KAF8444696.1"/>
    </source>
</evidence>
<dbReference type="Proteomes" id="UP001194468">
    <property type="component" value="Unassembled WGS sequence"/>
</dbReference>
<sequence length="56" mass="6478">MVAQYCPSCSHHEDYRRPCLTQHQLQCPCLDVVQYDRPCPVSSTMPTMSECPTLKY</sequence>
<name>A0AAD4C168_BOLED</name>
<gene>
    <name evidence="1" type="ORF">L210DRAFT_3530641</name>
</gene>
<keyword evidence="2" id="KW-1185">Reference proteome</keyword>
<protein>
    <submittedName>
        <fullName evidence="1">Uncharacterized protein</fullName>
    </submittedName>
</protein>
<dbReference type="EMBL" id="WHUW01000006">
    <property type="protein sequence ID" value="KAF8444696.1"/>
    <property type="molecule type" value="Genomic_DNA"/>
</dbReference>
<reference evidence="1" key="1">
    <citation type="submission" date="2019-10" db="EMBL/GenBank/DDBJ databases">
        <authorList>
            <consortium name="DOE Joint Genome Institute"/>
            <person name="Kuo A."/>
            <person name="Miyauchi S."/>
            <person name="Kiss E."/>
            <person name="Drula E."/>
            <person name="Kohler A."/>
            <person name="Sanchez-Garcia M."/>
            <person name="Andreopoulos B."/>
            <person name="Barry K.W."/>
            <person name="Bonito G."/>
            <person name="Buee M."/>
            <person name="Carver A."/>
            <person name="Chen C."/>
            <person name="Cichocki N."/>
            <person name="Clum A."/>
            <person name="Culley D."/>
            <person name="Crous P.W."/>
            <person name="Fauchery L."/>
            <person name="Girlanda M."/>
            <person name="Hayes R."/>
            <person name="Keri Z."/>
            <person name="LaButti K."/>
            <person name="Lipzen A."/>
            <person name="Lombard V."/>
            <person name="Magnuson J."/>
            <person name="Maillard F."/>
            <person name="Morin E."/>
            <person name="Murat C."/>
            <person name="Nolan M."/>
            <person name="Ohm R."/>
            <person name="Pangilinan J."/>
            <person name="Pereira M."/>
            <person name="Perotto S."/>
            <person name="Peter M."/>
            <person name="Riley R."/>
            <person name="Sitrit Y."/>
            <person name="Stielow B."/>
            <person name="Szollosi G."/>
            <person name="Zifcakova L."/>
            <person name="Stursova M."/>
            <person name="Spatafora J.W."/>
            <person name="Tedersoo L."/>
            <person name="Vaario L.-M."/>
            <person name="Yamada A."/>
            <person name="Yan M."/>
            <person name="Wang P."/>
            <person name="Xu J."/>
            <person name="Bruns T."/>
            <person name="Baldrian P."/>
            <person name="Vilgalys R."/>
            <person name="Henrissat B."/>
            <person name="Grigoriev I.V."/>
            <person name="Hibbett D."/>
            <person name="Nagy L.G."/>
            <person name="Martin F.M."/>
        </authorList>
    </citation>
    <scope>NUCLEOTIDE SEQUENCE</scope>
    <source>
        <strain evidence="1">BED1</strain>
    </source>
</reference>
<accession>A0AAD4C168</accession>
<feature type="non-terminal residue" evidence="1">
    <location>
        <position position="56"/>
    </location>
</feature>
<organism evidence="1 2">
    <name type="scientific">Boletus edulis BED1</name>
    <dbReference type="NCBI Taxonomy" id="1328754"/>
    <lineage>
        <taxon>Eukaryota</taxon>
        <taxon>Fungi</taxon>
        <taxon>Dikarya</taxon>
        <taxon>Basidiomycota</taxon>
        <taxon>Agaricomycotina</taxon>
        <taxon>Agaricomycetes</taxon>
        <taxon>Agaricomycetidae</taxon>
        <taxon>Boletales</taxon>
        <taxon>Boletineae</taxon>
        <taxon>Boletaceae</taxon>
        <taxon>Boletoideae</taxon>
        <taxon>Boletus</taxon>
    </lineage>
</organism>
<reference evidence="1" key="2">
    <citation type="journal article" date="2020" name="Nat. Commun.">
        <title>Large-scale genome sequencing of mycorrhizal fungi provides insights into the early evolution of symbiotic traits.</title>
        <authorList>
            <person name="Miyauchi S."/>
            <person name="Kiss E."/>
            <person name="Kuo A."/>
            <person name="Drula E."/>
            <person name="Kohler A."/>
            <person name="Sanchez-Garcia M."/>
            <person name="Morin E."/>
            <person name="Andreopoulos B."/>
            <person name="Barry K.W."/>
            <person name="Bonito G."/>
            <person name="Buee M."/>
            <person name="Carver A."/>
            <person name="Chen C."/>
            <person name="Cichocki N."/>
            <person name="Clum A."/>
            <person name="Culley D."/>
            <person name="Crous P.W."/>
            <person name="Fauchery L."/>
            <person name="Girlanda M."/>
            <person name="Hayes R.D."/>
            <person name="Keri Z."/>
            <person name="LaButti K."/>
            <person name="Lipzen A."/>
            <person name="Lombard V."/>
            <person name="Magnuson J."/>
            <person name="Maillard F."/>
            <person name="Murat C."/>
            <person name="Nolan M."/>
            <person name="Ohm R.A."/>
            <person name="Pangilinan J."/>
            <person name="Pereira M.F."/>
            <person name="Perotto S."/>
            <person name="Peter M."/>
            <person name="Pfister S."/>
            <person name="Riley R."/>
            <person name="Sitrit Y."/>
            <person name="Stielow J.B."/>
            <person name="Szollosi G."/>
            <person name="Zifcakova L."/>
            <person name="Stursova M."/>
            <person name="Spatafora J.W."/>
            <person name="Tedersoo L."/>
            <person name="Vaario L.M."/>
            <person name="Yamada A."/>
            <person name="Yan M."/>
            <person name="Wang P."/>
            <person name="Xu J."/>
            <person name="Bruns T."/>
            <person name="Baldrian P."/>
            <person name="Vilgalys R."/>
            <person name="Dunand C."/>
            <person name="Henrissat B."/>
            <person name="Grigoriev I.V."/>
            <person name="Hibbett D."/>
            <person name="Nagy L.G."/>
            <person name="Martin F.M."/>
        </authorList>
    </citation>
    <scope>NUCLEOTIDE SEQUENCE</scope>
    <source>
        <strain evidence="1">BED1</strain>
    </source>
</reference>